<dbReference type="PROSITE" id="PS00330">
    <property type="entry name" value="HEMOLYSIN_CALCIUM"/>
    <property type="match status" value="8"/>
</dbReference>
<dbReference type="InterPro" id="IPR001343">
    <property type="entry name" value="Hemolysn_Ca-bd"/>
</dbReference>
<comment type="subcellular location">
    <subcellularLocation>
        <location evidence="1">Secreted</location>
    </subcellularLocation>
</comment>
<keyword evidence="2" id="KW-0964">Secreted</keyword>
<dbReference type="GO" id="GO:0005509">
    <property type="term" value="F:calcium ion binding"/>
    <property type="evidence" value="ECO:0007669"/>
    <property type="project" value="InterPro"/>
</dbReference>
<dbReference type="Pfam" id="PF00353">
    <property type="entry name" value="HemolysinCabind"/>
    <property type="match status" value="5"/>
</dbReference>
<dbReference type="STRING" id="1150626.PHAMO_210046"/>
<dbReference type="GO" id="GO:0005576">
    <property type="term" value="C:extracellular region"/>
    <property type="evidence" value="ECO:0007669"/>
    <property type="project" value="UniProtKB-SubCell"/>
</dbReference>
<reference evidence="3 4" key="1">
    <citation type="journal article" date="2012" name="J. Bacteriol.">
        <title>Draft Genome Sequence of the Purple Photosynthetic Bacterium Phaeospirillum molischianum DSM120, a Particularly Versatile Bacterium.</title>
        <authorList>
            <person name="Duquesne K."/>
            <person name="Prima V."/>
            <person name="Ji B."/>
            <person name="Rouy Z."/>
            <person name="Medigue C."/>
            <person name="Talla E."/>
            <person name="Sturgis J.N."/>
        </authorList>
    </citation>
    <scope>NUCLEOTIDE SEQUENCE [LARGE SCALE GENOMIC DNA]</scope>
    <source>
        <strain evidence="4">DSM120</strain>
    </source>
</reference>
<dbReference type="SUPFAM" id="SSF51120">
    <property type="entry name" value="beta-Roll"/>
    <property type="match status" value="4"/>
</dbReference>
<gene>
    <name evidence="3" type="ORF">PHAMO_210046</name>
</gene>
<dbReference type="EMBL" id="CAHP01000014">
    <property type="protein sequence ID" value="CCG40535.1"/>
    <property type="molecule type" value="Genomic_DNA"/>
</dbReference>
<comment type="caution">
    <text evidence="3">The sequence shown here is derived from an EMBL/GenBank/DDBJ whole genome shotgun (WGS) entry which is preliminary data.</text>
</comment>
<protein>
    <submittedName>
        <fullName evidence="3">Uncharacterized protein</fullName>
    </submittedName>
</protein>
<proteinExistence type="predicted"/>
<name>H8FQ97_MAGML</name>
<dbReference type="RefSeq" id="WP_002726886.1">
    <property type="nucleotide sequence ID" value="NZ_CAHP01000014.1"/>
</dbReference>
<evidence type="ECO:0000313" key="4">
    <source>
        <dbReference type="Proteomes" id="UP000004169"/>
    </source>
</evidence>
<organism evidence="3 4">
    <name type="scientific">Magnetospirillum molischianum DSM 120</name>
    <dbReference type="NCBI Taxonomy" id="1150626"/>
    <lineage>
        <taxon>Bacteria</taxon>
        <taxon>Pseudomonadati</taxon>
        <taxon>Pseudomonadota</taxon>
        <taxon>Alphaproteobacteria</taxon>
        <taxon>Rhodospirillales</taxon>
        <taxon>Rhodospirillaceae</taxon>
        <taxon>Magnetospirillum</taxon>
    </lineage>
</organism>
<dbReference type="PANTHER" id="PTHR38340">
    <property type="entry name" value="S-LAYER PROTEIN"/>
    <property type="match status" value="1"/>
</dbReference>
<evidence type="ECO:0000313" key="3">
    <source>
        <dbReference type="EMBL" id="CCG40535.1"/>
    </source>
</evidence>
<accession>H8FQ97</accession>
<dbReference type="eggNOG" id="COG2931">
    <property type="taxonomic scope" value="Bacteria"/>
</dbReference>
<dbReference type="InterPro" id="IPR050557">
    <property type="entry name" value="RTX_toxin/Mannuronan_C5-epim"/>
</dbReference>
<dbReference type="PANTHER" id="PTHR38340:SF1">
    <property type="entry name" value="S-LAYER PROTEIN"/>
    <property type="match status" value="1"/>
</dbReference>
<dbReference type="InterPro" id="IPR018511">
    <property type="entry name" value="Hemolysin-typ_Ca-bd_CS"/>
</dbReference>
<sequence length="1842" mass="187508">MATIIGSNVNDILAVGSGDDTLDGGAGSDTYIFSGTGGGFDTFLDSGTSGTDTILAATDGTRIGLKSFSSRAGIEVISAGGKANVTIAGDGGANVLDFSTTTLSGIAAINGGAGNDTITGSAGIDTLIGGNGNDLLNGGGGGDRYLVSGTNDGFDTYRDTGTSGTDTILAGADGTRIGLQSFRTTDGIEQISANSYANVTIAGDGGANVLDFSATTLTGITVIDGGAGNDTITGSAGIDTLIGGNGNDLLNGGGGGDSYLVNGTNDGFDTYRDTGTSGTDTILAGSDGTRIGLQSFRTTDGIEQISANSYANVTIAGDGGANVLDFSATTLVGIAAISGGAGNDTLIGSAGADTLIGGDGNDLLRGGGGVDTAVYAGARSDYAVTETTTGLSVRALTGSDGTDLLVSVERLSFADGTYVYTPGVGLHPQVTKPELEVGPVSGLEDGAILLNITAQAADPSRALSLTLTGLPAGAILSAGVQNPDGSWKVSGDQLPGLALVPPKDYSGSFTLSALASDGAASRSGTFTVDVAAVADSAIVSAASVAGKEDAAIALKLAARLADSDGSEVLGVTLSGLPADASLNAGTRNADGSWTLPPDHLDGLTVTPPKNFSGTMTLTVTTTTTELSNGSVASKAATFSVAVAAVADAPILTVAPTSGVQGKPIALSIAAALTDTDGSEALSTTISGLPQGSVLSAGTVNADNTWTVSPSQLKGLTVTPPATFFGQLHLIVSASSTEQSNRSTASITTDLLVSVLPSVVTTGSTPAVLSAAPADGREDVRVPLNLSAHLPTNATGVLGIRIEGLPAGASLSAGTANADGSWTLAPTQLKGLSLISPHDYAGTMDLVLATTTTKANGELSTARLRFEVDVEAVADAPAIRVSDSSGKAGAPIGLLVGSALTDTDGSETLSVTLSGVPDRAVLSSGTHNEDGTWTLTSAQLSNLKMTPPSDFVGTAHLTVTAVATESSNGSTATSVGTITVTVGPAAVTTAPSSGNGSPTTGGSSTPNVVINPQVIEAHGSGDVVGFQLKNTTDHTAAAHFMSFGQPFVEGNVMPGDVLYARINGVEIPVQMDVKATNDDGSVRNAILTLKTPDIAANGSLDMVLTKGDAHAQASSIGAKDILAHGLDLKVTLDIHNADGTLTPHTFDAAQALQQAMTSGTLSTWMSGPQATEYRVNVPVGNGLTVTFDIRGYADGTNTTDVIVANDTTYTKGVGAFDYDYAIIRNGTKIASENNFHHNQNATWHQEVWSNGAPDQYLVRDVQYLVESGAIPAYDTTVGVSSSAISASAAKLNDSNTGLMDPGAVQQYMGTPGGRPDIGPETTWAARALLSQDPTAMKVLFENADAAGSIPWHFRDEATGAPVRIDDHPLLWLDGRGTGKAYGSDQLPEAFSQANTGWTVDASHRPSLTYVPYLLTGSHYYADELAFQASSTIAFYAPGNWRDLDGNLTFKAEERASAWTLRDLSDAAYVLPDDYALKEYFTSLTGSNLHNFIETYVTGGAMDKFGEIEGFTTDYNFHQKGLISPWQQDYLAITLGYMAQRGYAEAGQALAWMDNFISGRFTHADEGFDPLLGSLTSPYLTVVDPVSGQPLTTWAEVYNATMATMTHTVTGQEGYPDWAGGAAAVAKASLASIISATGSTQSIEAYGYLAGMTAKMGSDYVNDPTWAITPKLSDGQYLRNDDIHVVTSSADTVLKGSNSDQLLHGGSGNDKITGGTGIDLLFGGNGNDILDGVSGNDYLFGNAGDDRLIAGKGNEFLKGGTGSDTFVFTENVAGHHTVADFTIGQDHLEVHQTAGGVASVSALLAGATADTNDNAVLHLSHDLEITLLGVHIGQMSTADIRWMG</sequence>
<dbReference type="InterPro" id="IPR011049">
    <property type="entry name" value="Serralysin-like_metalloprot_C"/>
</dbReference>
<evidence type="ECO:0000256" key="2">
    <source>
        <dbReference type="ARBA" id="ARBA00022525"/>
    </source>
</evidence>
<dbReference type="Proteomes" id="UP000004169">
    <property type="component" value="Unassembled WGS sequence"/>
</dbReference>
<evidence type="ECO:0000256" key="1">
    <source>
        <dbReference type="ARBA" id="ARBA00004613"/>
    </source>
</evidence>
<dbReference type="PRINTS" id="PR00313">
    <property type="entry name" value="CABNDNGRPT"/>
</dbReference>
<dbReference type="OrthoDB" id="7234457at2"/>
<dbReference type="Gene3D" id="2.150.10.10">
    <property type="entry name" value="Serralysin-like metalloprotease, C-terminal"/>
    <property type="match status" value="4"/>
</dbReference>
<keyword evidence="4" id="KW-1185">Reference proteome</keyword>